<dbReference type="GO" id="GO:0005524">
    <property type="term" value="F:ATP binding"/>
    <property type="evidence" value="ECO:0007669"/>
    <property type="project" value="UniProtKB-KW"/>
</dbReference>
<dbReference type="PANTHER" id="PTHR18934">
    <property type="entry name" value="ATP-DEPENDENT RNA HELICASE"/>
    <property type="match status" value="1"/>
</dbReference>
<dbReference type="EMBL" id="KZ613847">
    <property type="protein sequence ID" value="PMD56860.1"/>
    <property type="molecule type" value="Genomic_DNA"/>
</dbReference>
<evidence type="ECO:0000256" key="5">
    <source>
        <dbReference type="ARBA" id="ARBA00022741"/>
    </source>
</evidence>
<keyword evidence="17" id="KW-1185">Reference proteome</keyword>
<evidence type="ECO:0000256" key="1">
    <source>
        <dbReference type="ARBA" id="ARBA00004229"/>
    </source>
</evidence>
<dbReference type="FunFam" id="3.40.50.300:FF:000500">
    <property type="entry name" value="ATP-dependent RNA helicase DHX29"/>
    <property type="match status" value="1"/>
</dbReference>
<dbReference type="SMART" id="SM00847">
    <property type="entry name" value="HA2"/>
    <property type="match status" value="1"/>
</dbReference>
<organism evidence="16 17">
    <name type="scientific">Hyaloscypha bicolor E</name>
    <dbReference type="NCBI Taxonomy" id="1095630"/>
    <lineage>
        <taxon>Eukaryota</taxon>
        <taxon>Fungi</taxon>
        <taxon>Dikarya</taxon>
        <taxon>Ascomycota</taxon>
        <taxon>Pezizomycotina</taxon>
        <taxon>Leotiomycetes</taxon>
        <taxon>Helotiales</taxon>
        <taxon>Hyaloscyphaceae</taxon>
        <taxon>Hyaloscypha</taxon>
        <taxon>Hyaloscypha bicolor</taxon>
    </lineage>
</organism>
<keyword evidence="8" id="KW-0067">ATP-binding</keyword>
<evidence type="ECO:0000256" key="10">
    <source>
        <dbReference type="ARBA" id="ARBA00022946"/>
    </source>
</evidence>
<dbReference type="PROSITE" id="PS51192">
    <property type="entry name" value="HELICASE_ATP_BIND_1"/>
    <property type="match status" value="1"/>
</dbReference>
<dbReference type="OrthoDB" id="5600252at2759"/>
<evidence type="ECO:0000259" key="15">
    <source>
        <dbReference type="PROSITE" id="PS51194"/>
    </source>
</evidence>
<feature type="region of interest" description="Disordered" evidence="13">
    <location>
        <begin position="233"/>
        <end position="260"/>
    </location>
</feature>
<keyword evidence="5" id="KW-0547">Nucleotide-binding</keyword>
<dbReference type="GeneID" id="36593992"/>
<gene>
    <name evidence="16" type="ORF">K444DRAFT_654037</name>
</gene>
<dbReference type="InterPro" id="IPR011709">
    <property type="entry name" value="DEAD-box_helicase_OB_fold"/>
</dbReference>
<dbReference type="GO" id="GO:0016787">
    <property type="term" value="F:hydrolase activity"/>
    <property type="evidence" value="ECO:0007669"/>
    <property type="project" value="UniProtKB-KW"/>
</dbReference>
<feature type="region of interest" description="Disordered" evidence="13">
    <location>
        <begin position="634"/>
        <end position="656"/>
    </location>
</feature>
<keyword evidence="9" id="KW-0694">RNA-binding</keyword>
<dbReference type="CDD" id="cd17917">
    <property type="entry name" value="DEXHc_RHA-like"/>
    <property type="match status" value="1"/>
</dbReference>
<dbReference type="Proteomes" id="UP000235371">
    <property type="component" value="Unassembled WGS sequence"/>
</dbReference>
<evidence type="ECO:0000256" key="13">
    <source>
        <dbReference type="SAM" id="MobiDB-lite"/>
    </source>
</evidence>
<dbReference type="InterPro" id="IPR014001">
    <property type="entry name" value="Helicase_ATP-bd"/>
</dbReference>
<name>A0A2J6T1H2_9HELO</name>
<keyword evidence="4" id="KW-0934">Plastid</keyword>
<keyword evidence="3" id="KW-0150">Chloroplast</keyword>
<evidence type="ECO:0000256" key="9">
    <source>
        <dbReference type="ARBA" id="ARBA00022884"/>
    </source>
</evidence>
<evidence type="ECO:0000259" key="14">
    <source>
        <dbReference type="PROSITE" id="PS51192"/>
    </source>
</evidence>
<evidence type="ECO:0000313" key="16">
    <source>
        <dbReference type="EMBL" id="PMD56860.1"/>
    </source>
</evidence>
<keyword evidence="7 16" id="KW-0347">Helicase</keyword>
<comment type="subcellular location">
    <subcellularLocation>
        <location evidence="1">Plastid</location>
        <location evidence="1">Chloroplast</location>
    </subcellularLocation>
</comment>
<evidence type="ECO:0000256" key="4">
    <source>
        <dbReference type="ARBA" id="ARBA00022640"/>
    </source>
</evidence>
<dbReference type="PROSITE" id="PS51194">
    <property type="entry name" value="HELICASE_CTER"/>
    <property type="match status" value="1"/>
</dbReference>
<protein>
    <recommendedName>
        <fullName evidence="2">RNA helicase</fullName>
        <ecNumber evidence="2">3.6.4.13</ecNumber>
    </recommendedName>
</protein>
<proteinExistence type="predicted"/>
<comment type="catalytic activity">
    <reaction evidence="11">
        <text>ATP + H2O = ADP + phosphate + H(+)</text>
        <dbReference type="Rhea" id="RHEA:13065"/>
        <dbReference type="ChEBI" id="CHEBI:15377"/>
        <dbReference type="ChEBI" id="CHEBI:15378"/>
        <dbReference type="ChEBI" id="CHEBI:30616"/>
        <dbReference type="ChEBI" id="CHEBI:43474"/>
        <dbReference type="ChEBI" id="CHEBI:456216"/>
        <dbReference type="EC" id="3.6.4.13"/>
    </reaction>
</comment>
<dbReference type="EC" id="3.6.4.13" evidence="2"/>
<dbReference type="InterPro" id="IPR007502">
    <property type="entry name" value="Helicase-assoc_dom"/>
</dbReference>
<evidence type="ECO:0000256" key="7">
    <source>
        <dbReference type="ARBA" id="ARBA00022806"/>
    </source>
</evidence>
<accession>A0A2J6T1H2</accession>
<evidence type="ECO:0000256" key="3">
    <source>
        <dbReference type="ARBA" id="ARBA00022528"/>
    </source>
</evidence>
<feature type="region of interest" description="Disordered" evidence="13">
    <location>
        <begin position="384"/>
        <end position="409"/>
    </location>
</feature>
<dbReference type="Gene3D" id="3.40.50.300">
    <property type="entry name" value="P-loop containing nucleotide triphosphate hydrolases"/>
    <property type="match status" value="2"/>
</dbReference>
<dbReference type="InterPro" id="IPR027417">
    <property type="entry name" value="P-loop_NTPase"/>
</dbReference>
<dbReference type="SMART" id="SM00487">
    <property type="entry name" value="DEXDc"/>
    <property type="match status" value="1"/>
</dbReference>
<feature type="compositionally biased region" description="Polar residues" evidence="13">
    <location>
        <begin position="238"/>
        <end position="259"/>
    </location>
</feature>
<dbReference type="GO" id="GO:0003724">
    <property type="term" value="F:RNA helicase activity"/>
    <property type="evidence" value="ECO:0007669"/>
    <property type="project" value="UniProtKB-EC"/>
</dbReference>
<feature type="coiled-coil region" evidence="12">
    <location>
        <begin position="65"/>
        <end position="123"/>
    </location>
</feature>
<evidence type="ECO:0000256" key="6">
    <source>
        <dbReference type="ARBA" id="ARBA00022801"/>
    </source>
</evidence>
<feature type="domain" description="Helicase C-terminal" evidence="15">
    <location>
        <begin position="946"/>
        <end position="1123"/>
    </location>
</feature>
<feature type="compositionally biased region" description="Basic and acidic residues" evidence="13">
    <location>
        <begin position="39"/>
        <end position="48"/>
    </location>
</feature>
<dbReference type="SUPFAM" id="SSF52540">
    <property type="entry name" value="P-loop containing nucleoside triphosphate hydrolases"/>
    <property type="match status" value="1"/>
</dbReference>
<dbReference type="Gene3D" id="1.20.120.1080">
    <property type="match status" value="1"/>
</dbReference>
<dbReference type="STRING" id="1095630.A0A2J6T1H2"/>
<dbReference type="Pfam" id="PF21010">
    <property type="entry name" value="HA2_C"/>
    <property type="match status" value="1"/>
</dbReference>
<dbReference type="RefSeq" id="XP_024733764.1">
    <property type="nucleotide sequence ID" value="XM_024885915.1"/>
</dbReference>
<keyword evidence="6" id="KW-0378">Hydrolase</keyword>
<dbReference type="SMART" id="SM00490">
    <property type="entry name" value="HELICc"/>
    <property type="match status" value="1"/>
</dbReference>
<keyword evidence="12" id="KW-0175">Coiled coil</keyword>
<feature type="compositionally biased region" description="Polar residues" evidence="13">
    <location>
        <begin position="52"/>
        <end position="64"/>
    </location>
</feature>
<feature type="region of interest" description="Disordered" evidence="13">
    <location>
        <begin position="1"/>
        <end position="65"/>
    </location>
</feature>
<feature type="domain" description="Helicase ATP-binding" evidence="14">
    <location>
        <begin position="696"/>
        <end position="867"/>
    </location>
</feature>
<dbReference type="GO" id="GO:0003723">
    <property type="term" value="F:RNA binding"/>
    <property type="evidence" value="ECO:0007669"/>
    <property type="project" value="UniProtKB-KW"/>
</dbReference>
<dbReference type="Pfam" id="PF07717">
    <property type="entry name" value="OB_NTP_bind"/>
    <property type="match status" value="1"/>
</dbReference>
<sequence length="1475" mass="165999">MAGGKKKKKPASNPARGFATTSIASKPKVDLPEAVEESALLKEPKDGDDAQQVEQTAPATSSLVRNEKALTAEEFEKQLEESELQVLVEKHAQKSKRDATRQKTRLETDRRLLRSQAESLNTRKWLPPELMEEVLDLIKTEGRFTGQSNEAVGNSKQASEEELTVRLWTVQQALLGSGFVEEKVSLALRHVLDLSDKIGVGNKDSIWGMEEALDWLSRNCSREELPDYENWQRKTGGLSRSQSETPINSPLPSGTTTPRLESDTRHIALAASSSSIQLDKVRSSPKKPAALDYDSDIDPDDLLPVYLECKTKLFHLQASQSRRNVLRAYPRMDPPKSKPPTDPESAKILRKIKKIEDDVLFDQYVANQEWETKRIQLEREAAAQRNSAETVQEHSDSQSQDSLILVDSDDEVSGKAAKIGAAMLEENESDDEGAIADLFASLPINEVDPVTGKTSTVVNGSNGVKVTIRDFGKWTGVNPTRVLEEACRARDTSVKLYFSLISDSTFSNRHSLRLVWSKVQDFLALDAPPEIDFISSPKSQTFTMKSMSSPDSKQSEAFIATTALFLLFSSSAKEDKVFLRLPATWRDLWTEFAERKKERSDEADRKAIRIFRDMVREKRDQELEDGVLIQGAFRNRTPARATDNSDESGPDKSLKSSLTHEAYQKIWEDISNTPNYQMMLQSRMQLPMWGFKNEVLSAIDREQVVIICGETGCGKSTQVPSFILEDQLSRGKTCKIYCTEPRRISAISLARRVSEELGERKNDLGTSRSLVGYAIRLESKTSKETRLVYATTGIVMRMLEGSNDLKDITHIVLDEVHERTIDSDFLLIVLKKLMARRRDLKVILMSATVDSERFSRYLDGAPVLTVPGRTYPVQVKYLEDAVELTGFSLDNGYVEKFTDLDDDMDTNETAPNDLTKADNTKALRGYSAKTRNTIAQIDEYRIEFELVTQLLAKIATDDGLAMFSKAILVFLPGIGEIRQLNDMLVGHPLFSSNWYIYPLHSTIASEDQEAAFLVPPPGTRKIVLATNIAETGITIPDVTCVIDTGKHREMRFDERRQLSRLLETFISKANAKQRRGRAGRVQEGLCFHLFTKYRHDELMAEQQTPELLRLSLQDLAIRVKICKLGGIEETLSQALDPPSAKNIRRAVDALIDVRALTQGEDLTPLGIQLARLPLDVFLGKLILLGSIFKCLDAAITIAAILSSKSPFSAPFGARTQADTVRLAFRRGDSDVLTVYNAYLAWKRVCLTGGSEYQFCKKNFLSQQTLSNIEDLKGQLVVCLVDSGFLPLTEAERTALNRTRYSSRRRQFFDVPQRANSNSDNDIITASVIAWSFYPKLLIRDGKGFRNCANNQSISLHPSSVNKGHPELKWLSYYHIMQAKQFYNAHETTTVEEFAIPLLCGEVRCDMYAGVFIVDGNRGRFAVSDWKTMLVIKILRSRLRDILTRSFKSPGKPLTAQQQRWMEVWQKIFSQEFKDK</sequence>
<dbReference type="InParanoid" id="A0A2J6T1H2"/>
<dbReference type="Pfam" id="PF00271">
    <property type="entry name" value="Helicase_C"/>
    <property type="match status" value="1"/>
</dbReference>
<dbReference type="InterPro" id="IPR001650">
    <property type="entry name" value="Helicase_C-like"/>
</dbReference>
<evidence type="ECO:0000256" key="8">
    <source>
        <dbReference type="ARBA" id="ARBA00022840"/>
    </source>
</evidence>
<evidence type="ECO:0000256" key="11">
    <source>
        <dbReference type="ARBA" id="ARBA00047984"/>
    </source>
</evidence>
<evidence type="ECO:0000313" key="17">
    <source>
        <dbReference type="Proteomes" id="UP000235371"/>
    </source>
</evidence>
<dbReference type="FunFam" id="3.40.50.300:FF:000819">
    <property type="entry name" value="ATP dependent RNA helicase, putative"/>
    <property type="match status" value="1"/>
</dbReference>
<feature type="compositionally biased region" description="Basic residues" evidence="13">
    <location>
        <begin position="1"/>
        <end position="10"/>
    </location>
</feature>
<reference evidence="16 17" key="1">
    <citation type="submission" date="2016-04" db="EMBL/GenBank/DDBJ databases">
        <title>A degradative enzymes factory behind the ericoid mycorrhizal symbiosis.</title>
        <authorList>
            <consortium name="DOE Joint Genome Institute"/>
            <person name="Martino E."/>
            <person name="Morin E."/>
            <person name="Grelet G."/>
            <person name="Kuo A."/>
            <person name="Kohler A."/>
            <person name="Daghino S."/>
            <person name="Barry K."/>
            <person name="Choi C."/>
            <person name="Cichocki N."/>
            <person name="Clum A."/>
            <person name="Copeland A."/>
            <person name="Hainaut M."/>
            <person name="Haridas S."/>
            <person name="Labutti K."/>
            <person name="Lindquist E."/>
            <person name="Lipzen A."/>
            <person name="Khouja H.-R."/>
            <person name="Murat C."/>
            <person name="Ohm R."/>
            <person name="Olson A."/>
            <person name="Spatafora J."/>
            <person name="Veneault-Fourrey C."/>
            <person name="Henrissat B."/>
            <person name="Grigoriev I."/>
            <person name="Martin F."/>
            <person name="Perotto S."/>
        </authorList>
    </citation>
    <scope>NUCLEOTIDE SEQUENCE [LARGE SCALE GENOMIC DNA]</scope>
    <source>
        <strain evidence="16 17">E</strain>
    </source>
</reference>
<evidence type="ECO:0000256" key="12">
    <source>
        <dbReference type="SAM" id="Coils"/>
    </source>
</evidence>
<dbReference type="InterPro" id="IPR011545">
    <property type="entry name" value="DEAD/DEAH_box_helicase_dom"/>
</dbReference>
<keyword evidence="10" id="KW-0809">Transit peptide</keyword>
<evidence type="ECO:0000256" key="2">
    <source>
        <dbReference type="ARBA" id="ARBA00012552"/>
    </source>
</evidence>
<dbReference type="Pfam" id="PF00270">
    <property type="entry name" value="DEAD"/>
    <property type="match status" value="1"/>
</dbReference>
<dbReference type="FunFam" id="1.20.120.1080:FF:000002">
    <property type="entry name" value="Putative ATP-dependent RNA helicase DHX36"/>
    <property type="match status" value="1"/>
</dbReference>
<dbReference type="CDD" id="cd18791">
    <property type="entry name" value="SF2_C_RHA"/>
    <property type="match status" value="1"/>
</dbReference>
<dbReference type="PANTHER" id="PTHR18934:SF145">
    <property type="entry name" value="ATP-DEPENDENT RNA HELICASE DHX57-RELATED"/>
    <property type="match status" value="1"/>
</dbReference>